<dbReference type="AlphaFoldDB" id="A0A2P2R062"/>
<protein>
    <submittedName>
        <fullName evidence="1">Uncharacterized protein</fullName>
    </submittedName>
</protein>
<sequence>MKSALRVFSEFPTHTSFSYCSNVVCPSRYFSR</sequence>
<reference evidence="1" key="1">
    <citation type="submission" date="2018-02" db="EMBL/GenBank/DDBJ databases">
        <title>Rhizophora mucronata_Transcriptome.</title>
        <authorList>
            <person name="Meera S.P."/>
            <person name="Sreeshan A."/>
            <person name="Augustine A."/>
        </authorList>
    </citation>
    <scope>NUCLEOTIDE SEQUENCE</scope>
    <source>
        <tissue evidence="1">Leaf</tissue>
    </source>
</reference>
<proteinExistence type="predicted"/>
<name>A0A2P2R062_RHIMU</name>
<dbReference type="EMBL" id="GGEC01092057">
    <property type="protein sequence ID" value="MBX72541.1"/>
    <property type="molecule type" value="Transcribed_RNA"/>
</dbReference>
<organism evidence="1">
    <name type="scientific">Rhizophora mucronata</name>
    <name type="common">Asiatic mangrove</name>
    <dbReference type="NCBI Taxonomy" id="61149"/>
    <lineage>
        <taxon>Eukaryota</taxon>
        <taxon>Viridiplantae</taxon>
        <taxon>Streptophyta</taxon>
        <taxon>Embryophyta</taxon>
        <taxon>Tracheophyta</taxon>
        <taxon>Spermatophyta</taxon>
        <taxon>Magnoliopsida</taxon>
        <taxon>eudicotyledons</taxon>
        <taxon>Gunneridae</taxon>
        <taxon>Pentapetalae</taxon>
        <taxon>rosids</taxon>
        <taxon>fabids</taxon>
        <taxon>Malpighiales</taxon>
        <taxon>Rhizophoraceae</taxon>
        <taxon>Rhizophora</taxon>
    </lineage>
</organism>
<evidence type="ECO:0000313" key="1">
    <source>
        <dbReference type="EMBL" id="MBX72541.1"/>
    </source>
</evidence>
<accession>A0A2P2R062</accession>